<dbReference type="AlphaFoldDB" id="A0AAN6N4M6"/>
<feature type="transmembrane region" description="Helical" evidence="9">
    <location>
        <begin position="420"/>
        <end position="444"/>
    </location>
</feature>
<feature type="compositionally biased region" description="Polar residues" evidence="8">
    <location>
        <begin position="840"/>
        <end position="853"/>
    </location>
</feature>
<dbReference type="GO" id="GO:0043565">
    <property type="term" value="F:sequence-specific DNA binding"/>
    <property type="evidence" value="ECO:0007669"/>
    <property type="project" value="TreeGrafter"/>
</dbReference>
<dbReference type="SMART" id="SM00906">
    <property type="entry name" value="Fungal_trans"/>
    <property type="match status" value="1"/>
</dbReference>
<evidence type="ECO:0000313" key="11">
    <source>
        <dbReference type="EMBL" id="KAK3938339.1"/>
    </source>
</evidence>
<evidence type="ECO:0000256" key="3">
    <source>
        <dbReference type="ARBA" id="ARBA00022833"/>
    </source>
</evidence>
<reference evidence="12" key="1">
    <citation type="journal article" date="2023" name="Mol. Phylogenet. Evol.">
        <title>Genome-scale phylogeny and comparative genomics of the fungal order Sordariales.</title>
        <authorList>
            <person name="Hensen N."/>
            <person name="Bonometti L."/>
            <person name="Westerberg I."/>
            <person name="Brannstrom I.O."/>
            <person name="Guillou S."/>
            <person name="Cros-Aarteil S."/>
            <person name="Calhoun S."/>
            <person name="Haridas S."/>
            <person name="Kuo A."/>
            <person name="Mondo S."/>
            <person name="Pangilinan J."/>
            <person name="Riley R."/>
            <person name="LaButti K."/>
            <person name="Andreopoulos B."/>
            <person name="Lipzen A."/>
            <person name="Chen C."/>
            <person name="Yan M."/>
            <person name="Daum C."/>
            <person name="Ng V."/>
            <person name="Clum A."/>
            <person name="Steindorff A."/>
            <person name="Ohm R.A."/>
            <person name="Martin F."/>
            <person name="Silar P."/>
            <person name="Natvig D.O."/>
            <person name="Lalanne C."/>
            <person name="Gautier V."/>
            <person name="Ament-Velasquez S.L."/>
            <person name="Kruys A."/>
            <person name="Hutchinson M.I."/>
            <person name="Powell A.J."/>
            <person name="Barry K."/>
            <person name="Miller A.N."/>
            <person name="Grigoriev I.V."/>
            <person name="Debuchy R."/>
            <person name="Gladieux P."/>
            <person name="Hiltunen Thoren M."/>
            <person name="Johannesson H."/>
        </authorList>
    </citation>
    <scope>NUCLEOTIDE SEQUENCE [LARGE SCALE GENOMIC DNA]</scope>
    <source>
        <strain evidence="12">CBS 340.73</strain>
    </source>
</reference>
<feature type="region of interest" description="Disordered" evidence="8">
    <location>
        <begin position="840"/>
        <end position="863"/>
    </location>
</feature>
<gene>
    <name evidence="11" type="ORF">QBC46DRAFT_292543</name>
</gene>
<dbReference type="GO" id="GO:0000981">
    <property type="term" value="F:DNA-binding transcription factor activity, RNA polymerase II-specific"/>
    <property type="evidence" value="ECO:0007669"/>
    <property type="project" value="InterPro"/>
</dbReference>
<dbReference type="CDD" id="cd00067">
    <property type="entry name" value="GAL4"/>
    <property type="match status" value="1"/>
</dbReference>
<evidence type="ECO:0000313" key="12">
    <source>
        <dbReference type="Proteomes" id="UP001303473"/>
    </source>
</evidence>
<keyword evidence="9" id="KW-1133">Transmembrane helix</keyword>
<dbReference type="PROSITE" id="PS00463">
    <property type="entry name" value="ZN2_CY6_FUNGAL_1"/>
    <property type="match status" value="1"/>
</dbReference>
<evidence type="ECO:0000256" key="6">
    <source>
        <dbReference type="ARBA" id="ARBA00023163"/>
    </source>
</evidence>
<dbReference type="GO" id="GO:0008270">
    <property type="term" value="F:zinc ion binding"/>
    <property type="evidence" value="ECO:0007669"/>
    <property type="project" value="InterPro"/>
</dbReference>
<evidence type="ECO:0000256" key="5">
    <source>
        <dbReference type="ARBA" id="ARBA00023125"/>
    </source>
</evidence>
<feature type="compositionally biased region" description="Low complexity" evidence="8">
    <location>
        <begin position="1"/>
        <end position="26"/>
    </location>
</feature>
<keyword evidence="4" id="KW-0805">Transcription regulation</keyword>
<evidence type="ECO:0000256" key="8">
    <source>
        <dbReference type="SAM" id="MobiDB-lite"/>
    </source>
</evidence>
<dbReference type="SMART" id="SM00066">
    <property type="entry name" value="GAL4"/>
    <property type="match status" value="1"/>
</dbReference>
<evidence type="ECO:0000259" key="10">
    <source>
        <dbReference type="PROSITE" id="PS50048"/>
    </source>
</evidence>
<name>A0AAN6N4M6_9PEZI</name>
<keyword evidence="12" id="KW-1185">Reference proteome</keyword>
<accession>A0AAN6N4M6</accession>
<feature type="region of interest" description="Disordered" evidence="8">
    <location>
        <begin position="195"/>
        <end position="219"/>
    </location>
</feature>
<dbReference type="Pfam" id="PF00172">
    <property type="entry name" value="Zn_clus"/>
    <property type="match status" value="1"/>
</dbReference>
<proteinExistence type="predicted"/>
<keyword evidence="6" id="KW-0804">Transcription</keyword>
<keyword evidence="3" id="KW-0862">Zinc</keyword>
<dbReference type="InterPro" id="IPR051711">
    <property type="entry name" value="Stress_Response_Reg"/>
</dbReference>
<sequence length="1032" mass="115526">MDSTTRQAQPPSQQQSKASRASSTSTNDKIAPGAVGFDNSPDMSDDESVDSSPHDNPSPSESVKSSSAGQGPIKSESEGPHDGASSAHDASTAGDGGHRMPVQKRRRVTRACDECRRKKIKCDGKQPCTHCSVYSYECTYDKPSNRRRNPAPQYVEALEARLQRAEALLREYMPGIDLEDRNLDPTVQQEFRNRERARAQAMKPKREAARNQEQQQHENPDAQIMSMIETIGQLDLNEGGEWDFHGISSGAVFLRRMKEHFQGLLGNDYRIPFLPRPSRPAGMFSLDSPRSNASSPWDVSALPNIYDLPPKEKVRELCYYSLSCATCLLRVVHEPSFYEMLEKLYEQPQDSWGNAEHRFLGLLYSVMALGCMYNISEDDPSSPPISYKAAMDEGIKYYASARLILQDIAECRDMISLQGLIFMILFLQATSHISGCYAFIGIALRSSLRMGLHRHLPHVSITPIEDQTRRRVFHVVRQMDIYVSAILGFPMLLRDEDVDQPRPTEVDDEYITQEAILTPPPGTPSFFQAFNAHSRLMAMLAKVVKHIYPLKGVEECVMNGGRPNATYMISYARIKEIERELHEWYEQLPIYWRPSPEGPIEVIRTRTLLRFGYAHVQMMLYRPFLHYVSPRLTAGKTIDERYYACAAAGISVSRNIVHIGIEIQKQAVLIGPYWFILYTEFFAILSLVFYALENPDKPGSMEILADARAGRDVIATLAQRSLAADRVTNALNVERLKMAKARPPQPTKKRSAPAPGAKIQVPLQPASAPAGLPQRRSDEIIRPHQQNGVPVRRETVGPGRLQHRTSLDALGLQQQDGMTGQDFGNPLHDLLPLDMSMTATSSEAGSTPGTSASHRQHRSQAFGSGGVYPLDASMMFSSGDPFAYPNHQPLMDLPAANRQQQQQQQQDAMQFFMPTGGIYDDIEGQLLGPIPSYLLQQQQQAAHQHGLDLDMTSQMYGNAANMATLQQRGRQQSQQQQQQLAQQQQQQQQQRLQHNREIEEMLAAGDPTFRAGAGGGMVVDWGDILGTNTTFR</sequence>
<dbReference type="GO" id="GO:0045944">
    <property type="term" value="P:positive regulation of transcription by RNA polymerase II"/>
    <property type="evidence" value="ECO:0007669"/>
    <property type="project" value="TreeGrafter"/>
</dbReference>
<organism evidence="11 12">
    <name type="scientific">Diplogelasinospora grovesii</name>
    <dbReference type="NCBI Taxonomy" id="303347"/>
    <lineage>
        <taxon>Eukaryota</taxon>
        <taxon>Fungi</taxon>
        <taxon>Dikarya</taxon>
        <taxon>Ascomycota</taxon>
        <taxon>Pezizomycotina</taxon>
        <taxon>Sordariomycetes</taxon>
        <taxon>Sordariomycetidae</taxon>
        <taxon>Sordariales</taxon>
        <taxon>Diplogelasinosporaceae</taxon>
        <taxon>Diplogelasinospora</taxon>
    </lineage>
</organism>
<dbReference type="CDD" id="cd12148">
    <property type="entry name" value="fungal_TF_MHR"/>
    <property type="match status" value="1"/>
</dbReference>
<dbReference type="InterPro" id="IPR001138">
    <property type="entry name" value="Zn2Cys6_DnaBD"/>
</dbReference>
<feature type="region of interest" description="Disordered" evidence="8">
    <location>
        <begin position="1"/>
        <end position="110"/>
    </location>
</feature>
<keyword evidence="9" id="KW-0812">Transmembrane</keyword>
<dbReference type="Gene3D" id="4.10.240.10">
    <property type="entry name" value="Zn(2)-C6 fungal-type DNA-binding domain"/>
    <property type="match status" value="1"/>
</dbReference>
<dbReference type="PANTHER" id="PTHR47540:SF1">
    <property type="entry name" value="ACTIVATOR OF STRESS GENES 1-RELATED"/>
    <property type="match status" value="1"/>
</dbReference>
<feature type="transmembrane region" description="Helical" evidence="9">
    <location>
        <begin position="673"/>
        <end position="692"/>
    </location>
</feature>
<evidence type="ECO:0000256" key="4">
    <source>
        <dbReference type="ARBA" id="ARBA00023015"/>
    </source>
</evidence>
<dbReference type="GO" id="GO:0006351">
    <property type="term" value="P:DNA-templated transcription"/>
    <property type="evidence" value="ECO:0007669"/>
    <property type="project" value="InterPro"/>
</dbReference>
<protein>
    <submittedName>
        <fullName evidence="11">Transcriptional regulatory protein</fullName>
    </submittedName>
</protein>
<dbReference type="Proteomes" id="UP001303473">
    <property type="component" value="Unassembled WGS sequence"/>
</dbReference>
<feature type="region of interest" description="Disordered" evidence="8">
    <location>
        <begin position="738"/>
        <end position="773"/>
    </location>
</feature>
<dbReference type="PANTHER" id="PTHR47540">
    <property type="entry name" value="THIAMINE REPRESSIBLE GENES REGULATORY PROTEIN THI5"/>
    <property type="match status" value="1"/>
</dbReference>
<dbReference type="InterPro" id="IPR036864">
    <property type="entry name" value="Zn2-C6_fun-type_DNA-bd_sf"/>
</dbReference>
<dbReference type="Pfam" id="PF04082">
    <property type="entry name" value="Fungal_trans"/>
    <property type="match status" value="1"/>
</dbReference>
<comment type="subcellular location">
    <subcellularLocation>
        <location evidence="1">Nucleus</location>
    </subcellularLocation>
</comment>
<feature type="region of interest" description="Disordered" evidence="8">
    <location>
        <begin position="964"/>
        <end position="993"/>
    </location>
</feature>
<dbReference type="EMBL" id="MU853831">
    <property type="protein sequence ID" value="KAK3938339.1"/>
    <property type="molecule type" value="Genomic_DNA"/>
</dbReference>
<keyword evidence="7" id="KW-0539">Nucleus</keyword>
<keyword evidence="9" id="KW-0472">Membrane</keyword>
<feature type="compositionally biased region" description="Low complexity" evidence="8">
    <location>
        <begin position="965"/>
        <end position="992"/>
    </location>
</feature>
<feature type="compositionally biased region" description="Low complexity" evidence="8">
    <location>
        <begin position="58"/>
        <end position="67"/>
    </location>
</feature>
<dbReference type="SUPFAM" id="SSF57701">
    <property type="entry name" value="Zn2/Cys6 DNA-binding domain"/>
    <property type="match status" value="1"/>
</dbReference>
<feature type="domain" description="Zn(2)-C6 fungal-type" evidence="10">
    <location>
        <begin position="111"/>
        <end position="140"/>
    </location>
</feature>
<evidence type="ECO:0000256" key="2">
    <source>
        <dbReference type="ARBA" id="ARBA00022723"/>
    </source>
</evidence>
<evidence type="ECO:0000256" key="1">
    <source>
        <dbReference type="ARBA" id="ARBA00004123"/>
    </source>
</evidence>
<keyword evidence="5" id="KW-0238">DNA-binding</keyword>
<dbReference type="GO" id="GO:0005634">
    <property type="term" value="C:nucleus"/>
    <property type="evidence" value="ECO:0007669"/>
    <property type="project" value="UniProtKB-SubCell"/>
</dbReference>
<dbReference type="PROSITE" id="PS50048">
    <property type="entry name" value="ZN2_CY6_FUNGAL_2"/>
    <property type="match status" value="1"/>
</dbReference>
<keyword evidence="2" id="KW-0479">Metal-binding</keyword>
<dbReference type="InterPro" id="IPR007219">
    <property type="entry name" value="XnlR_reg_dom"/>
</dbReference>
<evidence type="ECO:0000256" key="9">
    <source>
        <dbReference type="SAM" id="Phobius"/>
    </source>
</evidence>
<comment type="caution">
    <text evidence="11">The sequence shown here is derived from an EMBL/GenBank/DDBJ whole genome shotgun (WGS) entry which is preliminary data.</text>
</comment>
<evidence type="ECO:0000256" key="7">
    <source>
        <dbReference type="ARBA" id="ARBA00023242"/>
    </source>
</evidence>